<keyword evidence="1" id="KW-0472">Membrane</keyword>
<comment type="caution">
    <text evidence="2">The sequence shown here is derived from an EMBL/GenBank/DDBJ whole genome shotgun (WGS) entry which is preliminary data.</text>
</comment>
<name>A0ABU6K4N7_9RHOO</name>
<evidence type="ECO:0000313" key="2">
    <source>
        <dbReference type="EMBL" id="MEC5386584.1"/>
    </source>
</evidence>
<reference evidence="2 3" key="1">
    <citation type="submission" date="2024-01" db="EMBL/GenBank/DDBJ databases">
        <title>Uliginosibacterium soil sp. nov.</title>
        <authorList>
            <person name="Lv Y."/>
        </authorList>
    </citation>
    <scope>NUCLEOTIDE SEQUENCE [LARGE SCALE GENOMIC DNA]</scope>
    <source>
        <strain evidence="2 3">H3</strain>
    </source>
</reference>
<evidence type="ECO:0000256" key="1">
    <source>
        <dbReference type="SAM" id="Phobius"/>
    </source>
</evidence>
<feature type="transmembrane region" description="Helical" evidence="1">
    <location>
        <begin position="209"/>
        <end position="226"/>
    </location>
</feature>
<dbReference type="EMBL" id="JAYXHS010000002">
    <property type="protein sequence ID" value="MEC5386584.1"/>
    <property type="molecule type" value="Genomic_DNA"/>
</dbReference>
<keyword evidence="1" id="KW-1133">Transmembrane helix</keyword>
<dbReference type="RefSeq" id="WP_327599544.1">
    <property type="nucleotide sequence ID" value="NZ_JAYXHS010000002.1"/>
</dbReference>
<accession>A0ABU6K4N7</accession>
<feature type="transmembrane region" description="Helical" evidence="1">
    <location>
        <begin position="59"/>
        <end position="79"/>
    </location>
</feature>
<evidence type="ECO:0008006" key="4">
    <source>
        <dbReference type="Google" id="ProtNLM"/>
    </source>
</evidence>
<keyword evidence="3" id="KW-1185">Reference proteome</keyword>
<dbReference type="Proteomes" id="UP001331561">
    <property type="component" value="Unassembled WGS sequence"/>
</dbReference>
<sequence length="227" mass="23947">MHATPTSPTDFVNPPVRKRVLDPVRRVSEMIFGLLMALTFIGALNVASAGQQEVRTMMFAAIGCNLAWGLTDALMYLLATFTERTRKRTLVTRLKSVSAAEGSLLLLEALPPSLAEAVGRHGVEGLRQALIHIPDSAQGPRLGVADAQTAAGVFLVVVLSTFPVVLPFIFVDELATAMRFSNAIALVMLFGGGWSLAKYSGASPWQMGSLLALLGSALTAAVIALGG</sequence>
<feature type="transmembrane region" description="Helical" evidence="1">
    <location>
        <begin position="150"/>
        <end position="171"/>
    </location>
</feature>
<organism evidence="2 3">
    <name type="scientific">Uliginosibacterium silvisoli</name>
    <dbReference type="NCBI Taxonomy" id="3114758"/>
    <lineage>
        <taxon>Bacteria</taxon>
        <taxon>Pseudomonadati</taxon>
        <taxon>Pseudomonadota</taxon>
        <taxon>Betaproteobacteria</taxon>
        <taxon>Rhodocyclales</taxon>
        <taxon>Zoogloeaceae</taxon>
        <taxon>Uliginosibacterium</taxon>
    </lineage>
</organism>
<keyword evidence="1" id="KW-0812">Transmembrane</keyword>
<gene>
    <name evidence="2" type="ORF">VVD49_12680</name>
</gene>
<feature type="transmembrane region" description="Helical" evidence="1">
    <location>
        <begin position="177"/>
        <end position="197"/>
    </location>
</feature>
<protein>
    <recommendedName>
        <fullName evidence="4">VIT family protein</fullName>
    </recommendedName>
</protein>
<feature type="transmembrane region" description="Helical" evidence="1">
    <location>
        <begin position="27"/>
        <end position="47"/>
    </location>
</feature>
<evidence type="ECO:0000313" key="3">
    <source>
        <dbReference type="Proteomes" id="UP001331561"/>
    </source>
</evidence>
<proteinExistence type="predicted"/>